<feature type="domain" description="RsbT co-antagonist protein RsbRD N-terminal" evidence="3">
    <location>
        <begin position="64"/>
        <end position="177"/>
    </location>
</feature>
<dbReference type="Gene3D" id="1.10.10.2840">
    <property type="entry name" value="PucR C-terminal helix-turn-helix domain"/>
    <property type="match status" value="1"/>
</dbReference>
<dbReference type="InterPro" id="IPR025751">
    <property type="entry name" value="RsbRD_N_dom"/>
</dbReference>
<comment type="caution">
    <text evidence="4">The sequence shown here is derived from an EMBL/GenBank/DDBJ whole genome shotgun (WGS) entry which is preliminary data.</text>
</comment>
<dbReference type="EMBL" id="JADLQN010000001">
    <property type="protein sequence ID" value="MBF6353430.1"/>
    <property type="molecule type" value="Genomic_DNA"/>
</dbReference>
<dbReference type="PANTHER" id="PTHR33744">
    <property type="entry name" value="CARBOHYDRATE DIACID REGULATOR"/>
    <property type="match status" value="1"/>
</dbReference>
<dbReference type="InterPro" id="IPR025736">
    <property type="entry name" value="PucR_C-HTH_dom"/>
</dbReference>
<dbReference type="Pfam" id="PF14361">
    <property type="entry name" value="RsbRD_N"/>
    <property type="match status" value="1"/>
</dbReference>
<sequence>MSIAAPDLPPEPSAGSSGVAPAAVPRPGTAPRPTRMPVPLSASADRRGSPGDAGHTAAAAGPGGATGAAEVARFCRTVATQAFDVGKAPREEELARLGEAAARWARDALPLSAVLRACQESLRAALASAATRPVAEDAGKALDATELMLELLRVVTAVVCDAYVDEDQQLARERHAAAHALASALLSGRAGSAAARHTGVPIAKSYQVVALSAPAHRGDLDDGFSAPTAPGHALRRLHSAVSSVLGAQVLALLSPTGGTLLLPRGADERELTAELLAELSAVAGVALSATAVLADAGQVPAAAEHAHELLELARIAGRGPGFYGLADLAMEYQLTRGGPAGRQLAGLLDPLDAHPELFDTARAYLRNDMNRRLTARQLFVHPNTVDYRLRRIVQLTGMDLATATGIAQATAALLARGAPGRRATAPDAVSCWSPARGSEMLEPRESGW</sequence>
<organism evidence="4 5">
    <name type="scientific">Nocardia higoensis</name>
    <dbReference type="NCBI Taxonomy" id="228599"/>
    <lineage>
        <taxon>Bacteria</taxon>
        <taxon>Bacillati</taxon>
        <taxon>Actinomycetota</taxon>
        <taxon>Actinomycetes</taxon>
        <taxon>Mycobacteriales</taxon>
        <taxon>Nocardiaceae</taxon>
        <taxon>Nocardia</taxon>
    </lineage>
</organism>
<name>A0ABS0D4M2_9NOCA</name>
<feature type="compositionally biased region" description="Low complexity" evidence="1">
    <location>
        <begin position="50"/>
        <end position="60"/>
    </location>
</feature>
<feature type="domain" description="PucR C-terminal helix-turn-helix" evidence="2">
    <location>
        <begin position="357"/>
        <end position="415"/>
    </location>
</feature>
<proteinExistence type="predicted"/>
<gene>
    <name evidence="4" type="ORF">IU449_02520</name>
</gene>
<feature type="compositionally biased region" description="Low complexity" evidence="1">
    <location>
        <begin position="13"/>
        <end position="25"/>
    </location>
</feature>
<dbReference type="RefSeq" id="WP_195000343.1">
    <property type="nucleotide sequence ID" value="NZ_JADLQN010000001.1"/>
</dbReference>
<dbReference type="Proteomes" id="UP000707731">
    <property type="component" value="Unassembled WGS sequence"/>
</dbReference>
<feature type="region of interest" description="Disordered" evidence="1">
    <location>
        <begin position="1"/>
        <end position="64"/>
    </location>
</feature>
<dbReference type="Pfam" id="PF13556">
    <property type="entry name" value="HTH_30"/>
    <property type="match status" value="1"/>
</dbReference>
<dbReference type="InterPro" id="IPR051448">
    <property type="entry name" value="CdaR-like_regulators"/>
</dbReference>
<evidence type="ECO:0000313" key="4">
    <source>
        <dbReference type="EMBL" id="MBF6353430.1"/>
    </source>
</evidence>
<evidence type="ECO:0000313" key="5">
    <source>
        <dbReference type="Proteomes" id="UP000707731"/>
    </source>
</evidence>
<reference evidence="4 5" key="1">
    <citation type="submission" date="2020-10" db="EMBL/GenBank/DDBJ databases">
        <title>Identification of Nocardia species via Next-generation sequencing and recognition of intraspecies genetic diversity.</title>
        <authorList>
            <person name="Li P."/>
            <person name="Li P."/>
            <person name="Lu B."/>
        </authorList>
    </citation>
    <scope>NUCLEOTIDE SEQUENCE [LARGE SCALE GENOMIC DNA]</scope>
    <source>
        <strain evidence="4 5">BJ06-0143</strain>
    </source>
</reference>
<accession>A0ABS0D4M2</accession>
<evidence type="ECO:0000256" key="1">
    <source>
        <dbReference type="SAM" id="MobiDB-lite"/>
    </source>
</evidence>
<evidence type="ECO:0000259" key="3">
    <source>
        <dbReference type="Pfam" id="PF14361"/>
    </source>
</evidence>
<keyword evidence="5" id="KW-1185">Reference proteome</keyword>
<protein>
    <submittedName>
        <fullName evidence="4">Helix-turn-helix domain-containing protein</fullName>
    </submittedName>
</protein>
<evidence type="ECO:0000259" key="2">
    <source>
        <dbReference type="Pfam" id="PF13556"/>
    </source>
</evidence>
<dbReference type="InterPro" id="IPR042070">
    <property type="entry name" value="PucR_C-HTH_sf"/>
</dbReference>